<feature type="transmembrane region" description="Helical" evidence="1">
    <location>
        <begin position="167"/>
        <end position="188"/>
    </location>
</feature>
<evidence type="ECO:0000313" key="2">
    <source>
        <dbReference type="EMBL" id="CZE46001.1"/>
    </source>
</evidence>
<keyword evidence="1" id="KW-0812">Transmembrane</keyword>
<evidence type="ECO:0000256" key="1">
    <source>
        <dbReference type="SAM" id="Phobius"/>
    </source>
</evidence>
<proteinExistence type="predicted"/>
<organism evidence="2 3">
    <name type="scientific">Campylobacter geochelonis</name>
    <dbReference type="NCBI Taxonomy" id="1780362"/>
    <lineage>
        <taxon>Bacteria</taxon>
        <taxon>Pseudomonadati</taxon>
        <taxon>Campylobacterota</taxon>
        <taxon>Epsilonproteobacteria</taxon>
        <taxon>Campylobacterales</taxon>
        <taxon>Campylobacteraceae</taxon>
        <taxon>Campylobacter</taxon>
    </lineage>
</organism>
<protein>
    <submittedName>
        <fullName evidence="2">Uncharacterized protein</fullName>
    </submittedName>
</protein>
<evidence type="ECO:0000313" key="3">
    <source>
        <dbReference type="Proteomes" id="UP000069632"/>
    </source>
</evidence>
<dbReference type="Proteomes" id="UP000069632">
    <property type="component" value="Unassembled WGS sequence"/>
</dbReference>
<sequence>MSDVYSYDRTQALKESKKYLAFYLFTMLAVLLYIVIIGKFGGNNVVYISIILLIIPAIMIVTFLYDTNKFISYYARDEKMYRYNLNTFKFIFIGFIVLLIAGFLPRHISELVLIIALVLGIMLLFVACVYFILFHIRLWKFTNKSIFIIHPIFFIATSLFDDALMKFYPLISISFIVYIIYIITWFKINVPETTQNKLVTEQKEIL</sequence>
<name>A0A128EC13_9BACT</name>
<accession>A0A128EC13</accession>
<feature type="transmembrane region" description="Helical" evidence="1">
    <location>
        <begin position="145"/>
        <end position="161"/>
    </location>
</feature>
<feature type="transmembrane region" description="Helical" evidence="1">
    <location>
        <begin position="20"/>
        <end position="40"/>
    </location>
</feature>
<feature type="transmembrane region" description="Helical" evidence="1">
    <location>
        <begin position="46"/>
        <end position="65"/>
    </location>
</feature>
<feature type="transmembrane region" description="Helical" evidence="1">
    <location>
        <begin position="86"/>
        <end position="105"/>
    </location>
</feature>
<dbReference type="EMBL" id="FIZP01000001">
    <property type="protein sequence ID" value="CZE46001.1"/>
    <property type="molecule type" value="Genomic_DNA"/>
</dbReference>
<reference evidence="2 3" key="1">
    <citation type="submission" date="2016-02" db="EMBL/GenBank/DDBJ databases">
        <authorList>
            <consortium name="Pathogen Informatics"/>
        </authorList>
    </citation>
    <scope>NUCLEOTIDE SEQUENCE [LARGE SCALE GENOMIC DNA]</scope>
    <source>
        <strain evidence="2 3">RC20</strain>
    </source>
</reference>
<dbReference type="RefSeq" id="WP_075539870.1">
    <property type="nucleotide sequence ID" value="NZ_CP053844.1"/>
</dbReference>
<gene>
    <name evidence="2" type="ORF">ERS672216_00144</name>
</gene>
<keyword evidence="1" id="KW-1133">Transmembrane helix</keyword>
<feature type="transmembrane region" description="Helical" evidence="1">
    <location>
        <begin position="111"/>
        <end position="133"/>
    </location>
</feature>
<keyword evidence="3" id="KW-1185">Reference proteome</keyword>
<keyword evidence="1" id="KW-0472">Membrane</keyword>
<dbReference type="AlphaFoldDB" id="A0A128EC13"/>